<dbReference type="SUPFAM" id="SSF47781">
    <property type="entry name" value="RuvA domain 2-like"/>
    <property type="match status" value="3"/>
</dbReference>
<sequence>MARWMAERIVKYRSKGGIFRKKEDLLRIYDFLEEQYRQLEAYIRLPATTPLYSTSNAKPVFETRSTLVKTERTTFTFQLNEADTTDFKKVYGIGSKLALRIIKFRENLGGFVNENQLREVWGLDSSVVQELLKHGQLTGPGSVRKIKINDVSLEQFRHPYLKPYVAKAILAYRQQHGAFQSAADLKAVKLLDEATLKKLEPYLAF</sequence>
<evidence type="ECO:0000313" key="2">
    <source>
        <dbReference type="Proteomes" id="UP000239590"/>
    </source>
</evidence>
<proteinExistence type="predicted"/>
<evidence type="ECO:0008006" key="3">
    <source>
        <dbReference type="Google" id="ProtNLM"/>
    </source>
</evidence>
<dbReference type="InterPro" id="IPR010994">
    <property type="entry name" value="RuvA_2-like"/>
</dbReference>
<keyword evidence="2" id="KW-1185">Reference proteome</keyword>
<accession>A0A2S7IMQ0</accession>
<evidence type="ECO:0000313" key="1">
    <source>
        <dbReference type="EMBL" id="PQA58840.1"/>
    </source>
</evidence>
<protein>
    <recommendedName>
        <fullName evidence="3">Helix-hairpin-helix domain-containing protein</fullName>
    </recommendedName>
</protein>
<dbReference type="GO" id="GO:0015627">
    <property type="term" value="C:type II protein secretion system complex"/>
    <property type="evidence" value="ECO:0007669"/>
    <property type="project" value="TreeGrafter"/>
</dbReference>
<dbReference type="PANTHER" id="PTHR21180:SF32">
    <property type="entry name" value="ENDONUCLEASE_EXONUCLEASE_PHOSPHATASE FAMILY DOMAIN-CONTAINING PROTEIN 1"/>
    <property type="match status" value="1"/>
</dbReference>
<dbReference type="PANTHER" id="PTHR21180">
    <property type="entry name" value="ENDONUCLEASE/EXONUCLEASE/PHOSPHATASE FAMILY DOMAIN-CONTAINING PROTEIN 1"/>
    <property type="match status" value="1"/>
</dbReference>
<name>A0A2S7IMQ0_9BACT</name>
<dbReference type="AlphaFoldDB" id="A0A2S7IMQ0"/>
<dbReference type="Proteomes" id="UP000239590">
    <property type="component" value="Unassembled WGS sequence"/>
</dbReference>
<reference evidence="2" key="1">
    <citation type="submission" date="2018-02" db="EMBL/GenBank/DDBJ databases">
        <title>Genome sequencing of Solimonas sp. HR-BB.</title>
        <authorList>
            <person name="Lee Y."/>
            <person name="Jeon C.O."/>
        </authorList>
    </citation>
    <scope>NUCLEOTIDE SEQUENCE [LARGE SCALE GENOMIC DNA]</scope>
    <source>
        <strain evidence="2">HR-U</strain>
    </source>
</reference>
<dbReference type="EMBL" id="PTRA01000001">
    <property type="protein sequence ID" value="PQA58840.1"/>
    <property type="molecule type" value="Genomic_DNA"/>
</dbReference>
<comment type="caution">
    <text evidence="1">The sequence shown here is derived from an EMBL/GenBank/DDBJ whole genome shotgun (WGS) entry which is preliminary data.</text>
</comment>
<dbReference type="OrthoDB" id="981124at2"/>
<dbReference type="RefSeq" id="WP_104710010.1">
    <property type="nucleotide sequence ID" value="NZ_PTRA01000001.1"/>
</dbReference>
<dbReference type="Gene3D" id="1.10.150.280">
    <property type="entry name" value="AF1531-like domain"/>
    <property type="match status" value="2"/>
</dbReference>
<dbReference type="InterPro" id="IPR051675">
    <property type="entry name" value="Endo/Exo/Phosphatase_dom_1"/>
</dbReference>
<dbReference type="Pfam" id="PF12836">
    <property type="entry name" value="HHH_3"/>
    <property type="match status" value="3"/>
</dbReference>
<organism evidence="1 2">
    <name type="scientific">Siphonobacter curvatus</name>
    <dbReference type="NCBI Taxonomy" id="2094562"/>
    <lineage>
        <taxon>Bacteria</taxon>
        <taxon>Pseudomonadati</taxon>
        <taxon>Bacteroidota</taxon>
        <taxon>Cytophagia</taxon>
        <taxon>Cytophagales</taxon>
        <taxon>Cytophagaceae</taxon>
        <taxon>Siphonobacter</taxon>
    </lineage>
</organism>
<dbReference type="GO" id="GO:0015628">
    <property type="term" value="P:protein secretion by the type II secretion system"/>
    <property type="evidence" value="ECO:0007669"/>
    <property type="project" value="TreeGrafter"/>
</dbReference>
<gene>
    <name evidence="1" type="ORF">C5O19_04045</name>
</gene>